<evidence type="ECO:0000313" key="1">
    <source>
        <dbReference type="EMBL" id="QHT31185.1"/>
    </source>
</evidence>
<proteinExistence type="predicted"/>
<protein>
    <submittedName>
        <fullName evidence="1">Uncharacterized protein</fullName>
    </submittedName>
</protein>
<dbReference type="AlphaFoldDB" id="A0A6C0EV82"/>
<organism evidence="1">
    <name type="scientific">viral metagenome</name>
    <dbReference type="NCBI Taxonomy" id="1070528"/>
    <lineage>
        <taxon>unclassified sequences</taxon>
        <taxon>metagenomes</taxon>
        <taxon>organismal metagenomes</taxon>
    </lineage>
</organism>
<accession>A0A6C0EV82</accession>
<sequence>MICENVNRIYSSTPNIDNKDSIINYNSFRKDNYRSDRFPITENNKESHTNVNDTSNININIYRYKFTDDFIAELYKFSKIHQYDERKDFKEAWNIWIEEEAEIVDIEIRRLMNIGYEGNILDKMFKSARYYFRKKSTEKKAPKIRRSYVPVRKELLDCMDKHIISNINNDDYKPSEGFASFCKDYIELLKEEISILCKNGFNNSQEIKNKFKKTYKNRYFILTNK</sequence>
<reference evidence="1" key="1">
    <citation type="journal article" date="2020" name="Nature">
        <title>Giant virus diversity and host interactions through global metagenomics.</title>
        <authorList>
            <person name="Schulz F."/>
            <person name="Roux S."/>
            <person name="Paez-Espino D."/>
            <person name="Jungbluth S."/>
            <person name="Walsh D.A."/>
            <person name="Denef V.J."/>
            <person name="McMahon K.D."/>
            <person name="Konstantinidis K.T."/>
            <person name="Eloe-Fadrosh E.A."/>
            <person name="Kyrpides N.C."/>
            <person name="Woyke T."/>
        </authorList>
    </citation>
    <scope>NUCLEOTIDE SEQUENCE</scope>
    <source>
        <strain evidence="1">GVMAG-M-3300009155-2</strain>
    </source>
</reference>
<dbReference type="EMBL" id="MN738916">
    <property type="protein sequence ID" value="QHT31185.1"/>
    <property type="molecule type" value="Genomic_DNA"/>
</dbReference>
<name>A0A6C0EV82_9ZZZZ</name>